<dbReference type="Pfam" id="PF13173">
    <property type="entry name" value="AAA_14"/>
    <property type="match status" value="1"/>
</dbReference>
<dbReference type="InterPro" id="IPR027417">
    <property type="entry name" value="P-loop_NTPase"/>
</dbReference>
<sequence length="407" mass="46252">MYFHRTLEDRWLEASGQFPVLLLTGPRQIGKTTLLQHLCENGRHYVSLDDPALRTLAREDPALFLQRFPPPALIDEIQYAPELLPLIKMEVDARRQPGDFWLTGSQQFQMMQGITESLAGRVAIVNLLGFSLREATRRAADLSPFLPTEACLNERAPTAMVLDLDKLYDVIWQGSMPTLIAGPVRDRDLFFSSYLQTYLQRDVRDLTQVGDQDAFVKFLKACAARTGQLLNLSELARDVDVTVPTAKSWLSVLVASMQIHLLQPYHSNVTKRLVKRPKLYFLDTGLSAYLTEWSSAETLANGAMAGPILETFVLSEILKSWWHRVATPHIYYYRDRDGREIDFVFVRDQRLHPLEVKRSATPRREWLQAFSALRRLPEETGTGGVVCLTREAIPLDEMNTAIPVGLI</sequence>
<keyword evidence="3" id="KW-0547">Nucleotide-binding</keyword>
<keyword evidence="3" id="KW-0067">ATP-binding</keyword>
<keyword evidence="4" id="KW-1185">Reference proteome</keyword>
<name>A0ABV6YL07_UNCEI</name>
<reference evidence="3 4" key="1">
    <citation type="submission" date="2024-09" db="EMBL/GenBank/DDBJ databases">
        <authorList>
            <person name="D'Angelo T."/>
        </authorList>
    </citation>
    <scope>NUCLEOTIDE SEQUENCE [LARGE SCALE GENOMIC DNA]</scope>
    <source>
        <strain evidence="3">SAG AM-320-E07</strain>
    </source>
</reference>
<evidence type="ECO:0000259" key="1">
    <source>
        <dbReference type="Pfam" id="PF13173"/>
    </source>
</evidence>
<feature type="domain" description="DUF4143" evidence="2">
    <location>
        <begin position="200"/>
        <end position="359"/>
    </location>
</feature>
<gene>
    <name evidence="3" type="ORF">ACFL6M_05385</name>
</gene>
<dbReference type="PANTHER" id="PTHR43566:SF2">
    <property type="entry name" value="DUF4143 DOMAIN-CONTAINING PROTEIN"/>
    <property type="match status" value="1"/>
</dbReference>
<dbReference type="InterPro" id="IPR025420">
    <property type="entry name" value="DUF4143"/>
</dbReference>
<dbReference type="Pfam" id="PF13635">
    <property type="entry name" value="DUF4143"/>
    <property type="match status" value="1"/>
</dbReference>
<comment type="caution">
    <text evidence="3">The sequence shown here is derived from an EMBL/GenBank/DDBJ whole genome shotgun (WGS) entry which is preliminary data.</text>
</comment>
<dbReference type="SUPFAM" id="SSF52540">
    <property type="entry name" value="P-loop containing nucleoside triphosphate hydrolases"/>
    <property type="match status" value="1"/>
</dbReference>
<proteinExistence type="predicted"/>
<dbReference type="Proteomes" id="UP001593833">
    <property type="component" value="Unassembled WGS sequence"/>
</dbReference>
<evidence type="ECO:0000313" key="4">
    <source>
        <dbReference type="Proteomes" id="UP001593833"/>
    </source>
</evidence>
<organism evidence="3 4">
    <name type="scientific">Eiseniibacteriota bacterium</name>
    <dbReference type="NCBI Taxonomy" id="2212470"/>
    <lineage>
        <taxon>Bacteria</taxon>
        <taxon>Candidatus Eiseniibacteriota</taxon>
    </lineage>
</organism>
<dbReference type="InterPro" id="IPR041682">
    <property type="entry name" value="AAA_14"/>
</dbReference>
<dbReference type="EMBL" id="JBHPKH010000061">
    <property type="protein sequence ID" value="MFC1573014.1"/>
    <property type="molecule type" value="Genomic_DNA"/>
</dbReference>
<protein>
    <submittedName>
        <fullName evidence="3">ATP-binding protein</fullName>
    </submittedName>
</protein>
<dbReference type="PANTHER" id="PTHR43566">
    <property type="entry name" value="CONSERVED PROTEIN"/>
    <property type="match status" value="1"/>
</dbReference>
<feature type="domain" description="AAA" evidence="1">
    <location>
        <begin position="18"/>
        <end position="135"/>
    </location>
</feature>
<dbReference type="GO" id="GO:0005524">
    <property type="term" value="F:ATP binding"/>
    <property type="evidence" value="ECO:0007669"/>
    <property type="project" value="UniProtKB-KW"/>
</dbReference>
<evidence type="ECO:0000313" key="3">
    <source>
        <dbReference type="EMBL" id="MFC1573014.1"/>
    </source>
</evidence>
<evidence type="ECO:0000259" key="2">
    <source>
        <dbReference type="Pfam" id="PF13635"/>
    </source>
</evidence>
<accession>A0ABV6YL07</accession>